<dbReference type="InterPro" id="IPR051906">
    <property type="entry name" value="TolC-like"/>
</dbReference>
<dbReference type="Proteomes" id="UP000027036">
    <property type="component" value="Unassembled WGS sequence"/>
</dbReference>
<dbReference type="Gene3D" id="1.20.1600.10">
    <property type="entry name" value="Outer membrane efflux proteins (OEP)"/>
    <property type="match status" value="1"/>
</dbReference>
<dbReference type="InterPro" id="IPR003423">
    <property type="entry name" value="OMP_efflux"/>
</dbReference>
<dbReference type="PANTHER" id="PTHR30026">
    <property type="entry name" value="OUTER MEMBRANE PROTEIN TOLC"/>
    <property type="match status" value="1"/>
</dbReference>
<keyword evidence="3" id="KW-0813">Transport</keyword>
<keyword evidence="7" id="KW-0998">Cell outer membrane</keyword>
<dbReference type="RefSeq" id="WP_035523169.1">
    <property type="nucleotide sequence ID" value="NZ_JDSO01000051.1"/>
</dbReference>
<dbReference type="GO" id="GO:0015562">
    <property type="term" value="F:efflux transmembrane transporter activity"/>
    <property type="evidence" value="ECO:0007669"/>
    <property type="project" value="InterPro"/>
</dbReference>
<name>A0A836MEE6_GLAPU</name>
<feature type="signal peptide" evidence="8">
    <location>
        <begin position="1"/>
        <end position="24"/>
    </location>
</feature>
<evidence type="ECO:0000256" key="7">
    <source>
        <dbReference type="ARBA" id="ARBA00023237"/>
    </source>
</evidence>
<sequence>MKFIRKNAVSCIMLSSFLSISTYANPLKTILQQNLSNAPEVKEALANVEAAQNRVEQSKSQHFPIVSVTGSKTLRQYHKYEDNYGSTKIIPGIQAEMNIFAFGAIEKDIERSYKEKEYYEHTYTATQEEIAYTIGQLYLTALNMKEAISVMEKSLFRHQKILQDLDIIMENDEGRESEFVQAETRMLMVQQEINNYRQKLLATLNTLSKYTRTKVVEEQLSDPFLQLKEEQLYQKYTLKRKEDNPLYQANISDLDAKNLSVDAEKKKQLPRINIVGSATQENRQIGLKVEWEVFNRGNNYIAKEKVSQISASRERLLRTARDIEEGANLAKINIKENRVQLGVLKKQIVSSEKVIDFYRMQFDIARRTLLDVLNAEKELSNVELSYATTQHNLRLSILDYLYTQGMISTWGDVKKQVIHP</sequence>
<dbReference type="GO" id="GO:0015288">
    <property type="term" value="F:porin activity"/>
    <property type="evidence" value="ECO:0007669"/>
    <property type="project" value="TreeGrafter"/>
</dbReference>
<organism evidence="9 10">
    <name type="scientific">Glaesserella parasuis HPS10</name>
    <dbReference type="NCBI Taxonomy" id="1450514"/>
    <lineage>
        <taxon>Bacteria</taxon>
        <taxon>Pseudomonadati</taxon>
        <taxon>Pseudomonadota</taxon>
        <taxon>Gammaproteobacteria</taxon>
        <taxon>Pasteurellales</taxon>
        <taxon>Pasteurellaceae</taxon>
        <taxon>Glaesserella</taxon>
    </lineage>
</organism>
<gene>
    <name evidence="9" type="ORF">HPS10_05120</name>
</gene>
<dbReference type="AlphaFoldDB" id="A0A836MEE6"/>
<evidence type="ECO:0000256" key="5">
    <source>
        <dbReference type="ARBA" id="ARBA00022692"/>
    </source>
</evidence>
<evidence type="ECO:0000256" key="1">
    <source>
        <dbReference type="ARBA" id="ARBA00004442"/>
    </source>
</evidence>
<comment type="subcellular location">
    <subcellularLocation>
        <location evidence="1">Cell outer membrane</location>
    </subcellularLocation>
</comment>
<evidence type="ECO:0000256" key="6">
    <source>
        <dbReference type="ARBA" id="ARBA00023136"/>
    </source>
</evidence>
<proteinExistence type="inferred from homology"/>
<dbReference type="Pfam" id="PF02321">
    <property type="entry name" value="OEP"/>
    <property type="match status" value="1"/>
</dbReference>
<feature type="chain" id="PRO_5032315332" evidence="8">
    <location>
        <begin position="25"/>
        <end position="420"/>
    </location>
</feature>
<dbReference type="GO" id="GO:0009279">
    <property type="term" value="C:cell outer membrane"/>
    <property type="evidence" value="ECO:0007669"/>
    <property type="project" value="UniProtKB-SubCell"/>
</dbReference>
<evidence type="ECO:0000313" key="10">
    <source>
        <dbReference type="Proteomes" id="UP000027036"/>
    </source>
</evidence>
<accession>A0A836MEE6</accession>
<evidence type="ECO:0000256" key="8">
    <source>
        <dbReference type="SAM" id="SignalP"/>
    </source>
</evidence>
<comment type="similarity">
    <text evidence="2">Belongs to the outer membrane factor (OMF) (TC 1.B.17) family.</text>
</comment>
<evidence type="ECO:0000256" key="2">
    <source>
        <dbReference type="ARBA" id="ARBA00007613"/>
    </source>
</evidence>
<dbReference type="GO" id="GO:1990281">
    <property type="term" value="C:efflux pump complex"/>
    <property type="evidence" value="ECO:0007669"/>
    <property type="project" value="TreeGrafter"/>
</dbReference>
<keyword evidence="6" id="KW-0472">Membrane</keyword>
<comment type="caution">
    <text evidence="9">The sequence shown here is derived from an EMBL/GenBank/DDBJ whole genome shotgun (WGS) entry which is preliminary data.</text>
</comment>
<evidence type="ECO:0000256" key="4">
    <source>
        <dbReference type="ARBA" id="ARBA00022452"/>
    </source>
</evidence>
<protein>
    <submittedName>
        <fullName evidence="9">Transporter</fullName>
    </submittedName>
</protein>
<keyword evidence="8" id="KW-0732">Signal</keyword>
<keyword evidence="4" id="KW-1134">Transmembrane beta strand</keyword>
<dbReference type="PANTHER" id="PTHR30026:SF22">
    <property type="entry name" value="OUTER MEMBRANE EFFLUX PROTEIN"/>
    <property type="match status" value="1"/>
</dbReference>
<evidence type="ECO:0000256" key="3">
    <source>
        <dbReference type="ARBA" id="ARBA00022448"/>
    </source>
</evidence>
<dbReference type="EMBL" id="JDSO01000051">
    <property type="protein sequence ID" value="KDB48084.1"/>
    <property type="molecule type" value="Genomic_DNA"/>
</dbReference>
<reference evidence="9 10" key="1">
    <citation type="submission" date="2014-02" db="EMBL/GenBank/DDBJ databases">
        <title>Comparative genomics of Haemophilus parasuis isolated from pig lungs.</title>
        <authorList>
            <person name="Kittichotirat W."/>
            <person name="Bumgarner R.E."/>
            <person name="Lawrence P."/>
        </authorList>
    </citation>
    <scope>NUCLEOTIDE SEQUENCE [LARGE SCALE GENOMIC DNA]</scope>
    <source>
        <strain evidence="9 10">HPS10</strain>
    </source>
</reference>
<dbReference type="SUPFAM" id="SSF56954">
    <property type="entry name" value="Outer membrane efflux proteins (OEP)"/>
    <property type="match status" value="1"/>
</dbReference>
<keyword evidence="5" id="KW-0812">Transmembrane</keyword>
<evidence type="ECO:0000313" key="9">
    <source>
        <dbReference type="EMBL" id="KDB48084.1"/>
    </source>
</evidence>